<dbReference type="Gene3D" id="6.10.140.1150">
    <property type="match status" value="1"/>
</dbReference>
<dbReference type="InterPro" id="IPR037239">
    <property type="entry name" value="OSBP_sf"/>
</dbReference>
<proteinExistence type="inferred from homology"/>
<organism evidence="2 3">
    <name type="scientific">Heterostelium pallidum (strain ATCC 26659 / Pp 5 / PN500)</name>
    <name type="common">Cellular slime mold</name>
    <name type="synonym">Polysphondylium pallidum</name>
    <dbReference type="NCBI Taxonomy" id="670386"/>
    <lineage>
        <taxon>Eukaryota</taxon>
        <taxon>Amoebozoa</taxon>
        <taxon>Evosea</taxon>
        <taxon>Eumycetozoa</taxon>
        <taxon>Dictyostelia</taxon>
        <taxon>Acytosteliales</taxon>
        <taxon>Acytosteliaceae</taxon>
        <taxon>Heterostelium</taxon>
    </lineage>
</organism>
<dbReference type="InterPro" id="IPR000648">
    <property type="entry name" value="Oxysterol-bd"/>
</dbReference>
<dbReference type="InterPro" id="IPR018494">
    <property type="entry name" value="Oxysterol-bd_CS"/>
</dbReference>
<dbReference type="GO" id="GO:0005829">
    <property type="term" value="C:cytosol"/>
    <property type="evidence" value="ECO:0007669"/>
    <property type="project" value="TreeGrafter"/>
</dbReference>
<dbReference type="PROSITE" id="PS01013">
    <property type="entry name" value="OSBP"/>
    <property type="match status" value="1"/>
</dbReference>
<reference evidence="2 3" key="1">
    <citation type="journal article" date="2011" name="Genome Res.">
        <title>Phylogeny-wide analysis of social amoeba genomes highlights ancient origins for complex intercellular communication.</title>
        <authorList>
            <person name="Heidel A.J."/>
            <person name="Lawal H.M."/>
            <person name="Felder M."/>
            <person name="Schilde C."/>
            <person name="Helps N.R."/>
            <person name="Tunggal B."/>
            <person name="Rivero F."/>
            <person name="John U."/>
            <person name="Schleicher M."/>
            <person name="Eichinger L."/>
            <person name="Platzer M."/>
            <person name="Noegel A.A."/>
            <person name="Schaap P."/>
            <person name="Gloeckner G."/>
        </authorList>
    </citation>
    <scope>NUCLEOTIDE SEQUENCE [LARGE SCALE GENOMIC DNA]</scope>
    <source>
        <strain evidence="3">ATCC 26659 / Pp 5 / PN500</strain>
    </source>
</reference>
<dbReference type="PANTHER" id="PTHR10972:SF152">
    <property type="entry name" value="OXYSTEROL-BINDING PROTEIN 7"/>
    <property type="match status" value="1"/>
</dbReference>
<evidence type="ECO:0000313" key="3">
    <source>
        <dbReference type="Proteomes" id="UP000001396"/>
    </source>
</evidence>
<dbReference type="Proteomes" id="UP000001396">
    <property type="component" value="Unassembled WGS sequence"/>
</dbReference>
<gene>
    <name evidence="2" type="primary">osbG</name>
    <name evidence="2" type="ORF">PPL_06914</name>
</gene>
<dbReference type="GO" id="GO:0016020">
    <property type="term" value="C:membrane"/>
    <property type="evidence" value="ECO:0007669"/>
    <property type="project" value="TreeGrafter"/>
</dbReference>
<dbReference type="EMBL" id="ADBJ01000031">
    <property type="protein sequence ID" value="EFA80092.1"/>
    <property type="molecule type" value="Genomic_DNA"/>
</dbReference>
<dbReference type="PANTHER" id="PTHR10972">
    <property type="entry name" value="OXYSTEROL-BINDING PROTEIN-RELATED"/>
    <property type="match status" value="1"/>
</dbReference>
<comment type="similarity">
    <text evidence="1">Belongs to the OSBP family.</text>
</comment>
<dbReference type="GO" id="GO:0032934">
    <property type="term" value="F:sterol binding"/>
    <property type="evidence" value="ECO:0007669"/>
    <property type="project" value="TreeGrafter"/>
</dbReference>
<dbReference type="GeneID" id="31362395"/>
<accession>D3BDW1</accession>
<dbReference type="RefSeq" id="XP_020432212.1">
    <property type="nucleotide sequence ID" value="XM_020577764.1"/>
</dbReference>
<name>D3BDW1_HETP5</name>
<dbReference type="InParanoid" id="D3BDW1"/>
<keyword evidence="3" id="KW-1185">Reference proteome</keyword>
<evidence type="ECO:0000313" key="2">
    <source>
        <dbReference type="EMBL" id="EFA80092.1"/>
    </source>
</evidence>
<protein>
    <submittedName>
        <fullName evidence="2">Oxysterol binding family protein</fullName>
    </submittedName>
</protein>
<evidence type="ECO:0000256" key="1">
    <source>
        <dbReference type="RuleBase" id="RU003844"/>
    </source>
</evidence>
<dbReference type="Gene3D" id="2.40.160.120">
    <property type="match status" value="1"/>
</dbReference>
<dbReference type="OMA" id="FSAKFHM"/>
<dbReference type="Pfam" id="PF01237">
    <property type="entry name" value="Oxysterol_BP"/>
    <property type="match status" value="1"/>
</dbReference>
<dbReference type="SUPFAM" id="SSF144000">
    <property type="entry name" value="Oxysterol-binding protein-like"/>
    <property type="match status" value="1"/>
</dbReference>
<sequence>MSHLENDPSLKSYADIHGEWEHREISIFGAVKSFISQLGIGQELTKVSMPSIFLMPYSILELAASRYLKYFHLLSGALYETDPSRRMAIVIQYFLSCIRDGNFTKKPYNALLGENHQCFVRYPAYEGEGTTTARFIAEQVSHHPPLSAFHISTTDGIAMDCNVQFSAKFHMNSVSIVTAGSIIITIPVRDGDKTINESYIIDKGLPDALVKNVIFGTRSINWTDSVDIMCQTSNTSATLHFDKNEFVKGDIYVYNEEAQEEEHHAYLNGYLCGVVNIDYLEGEKMKKSKKKHSKSRKHHYNPTDTVLIDTEKLEANQTQYPRTNDPMSSLNIWKGVTKHIIDGDMAASDVAKKEIEDEQRKRLRATKEDEKKDRVYFRFDDSLERWVFKGFPTPN</sequence>
<dbReference type="AlphaFoldDB" id="D3BDW1"/>
<dbReference type="FunCoup" id="D3BDW1">
    <property type="interactions" value="1"/>
</dbReference>
<comment type="caution">
    <text evidence="2">The sequence shown here is derived from an EMBL/GenBank/DDBJ whole genome shotgun (WGS) entry which is preliminary data.</text>
</comment>